<evidence type="ECO:0000256" key="1">
    <source>
        <dbReference type="ARBA" id="ARBA00022737"/>
    </source>
</evidence>
<feature type="repeat" description="ANK" evidence="3">
    <location>
        <begin position="552"/>
        <end position="584"/>
    </location>
</feature>
<dbReference type="Gene3D" id="1.25.40.20">
    <property type="entry name" value="Ankyrin repeat-containing domain"/>
    <property type="match status" value="11"/>
</dbReference>
<dbReference type="PRINTS" id="PR01415">
    <property type="entry name" value="ANKYRIN"/>
</dbReference>
<proteinExistence type="predicted"/>
<dbReference type="InterPro" id="IPR036770">
    <property type="entry name" value="Ankyrin_rpt-contain_sf"/>
</dbReference>
<dbReference type="SMART" id="SM00248">
    <property type="entry name" value="ANK"/>
    <property type="match status" value="23"/>
</dbReference>
<gene>
    <name evidence="4" type="primary">ANKRD52</name>
</gene>
<feature type="repeat" description="ANK" evidence="3">
    <location>
        <begin position="139"/>
        <end position="171"/>
    </location>
</feature>
<evidence type="ECO:0000313" key="4">
    <source>
        <dbReference type="Ensembl" id="ENSCAFP00000053939.2"/>
    </source>
</evidence>
<feature type="repeat" description="ANK" evidence="3">
    <location>
        <begin position="400"/>
        <end position="432"/>
    </location>
</feature>
<dbReference type="Pfam" id="PF13637">
    <property type="entry name" value="Ank_4"/>
    <property type="match status" value="1"/>
</dbReference>
<evidence type="ECO:0000313" key="5">
    <source>
        <dbReference type="Proteomes" id="UP000002254"/>
    </source>
</evidence>
<dbReference type="OrthoDB" id="7464126at2759"/>
<keyword evidence="1" id="KW-0677">Repeat</keyword>
<feature type="repeat" description="ANK" evidence="3">
    <location>
        <begin position="260"/>
        <end position="292"/>
    </location>
</feature>
<feature type="repeat" description="ANK" evidence="3">
    <location>
        <begin position="40"/>
        <end position="72"/>
    </location>
</feature>
<dbReference type="Pfam" id="PF12796">
    <property type="entry name" value="Ank_2"/>
    <property type="match status" value="6"/>
</dbReference>
<protein>
    <submittedName>
        <fullName evidence="4">Ankyrin repeat domain 52</fullName>
    </submittedName>
</protein>
<sequence>MGILSITDQPPLVQAIFSRDVEEVRSLLSQKENINVLDQERRTPLHAAAYVGDVPILQLLLMSGANVNAKDTLWLTPLHRAAASRNEKVLGLLLAHSADVNARDKLWQTPLHVAAANRATKCAEALAPLLSSLNVADRSGRSALHHAVHSGHLETVNLLLNKGASLNVCDKKERQPLHWAAFLGEKGFMLVNAGANVNQPNDKGFTPLHVAAVSTNGALCLELLVNNGADVNYQVPEGMRLAFSVLCTEKKIAMFSQSKEGKSPLHMAAIHGRFTRSQILIQNGSEIDCADKFGNTPLHVAARYGHELLISTLMTNGADTARRGIHDMFPLHLAVLFGFSDCCRKLLSSGQLYSIVSSLSNEHVLSAGFDINTPDNLGRTLLFFLSRALRGDLGKGLGPSLRTPLHYAAANGSYQCAVTLVTAGAGVNEADCKGCSPLHYAAASDTYRSHDAEEDEPLKESRRKEAFFCLEFLLDNGADPSLRDRQGYTAVHYAAAYGNRQNLELVRVAEGSSVLGYSRWLPAPPLQAYNGHCEALKTLAETLVNLDVRDHKGRTALFLATERGSTECVEVLTAHGASALIKERKRKWTPLHAAAASGHTDSLHLLIDSGERADITDVMDAYGQTPLMLAIMNGHVDCVHLLLEKGSTADAADLRGRTALHRGWDGRLYSRWASILCPGSYWGRTPIHLASACGHTAVLRTLLQAALSTDPLDAGVDYSGYSPMHWASYTGHEDCLELLLEHSPFSYLEGNPFTPLHCAVINNQDSTTEMLLGALGAKIVNSRDAKGRTPLHAAAFADNISGLRMLLQHQAEVNATDHTGRTALMTAAENGQTAAVEFLLYRGKADLTVLDENKNTALHLACSKGHEKCALMILAETQDLGLINATNSALQMPLHIAARNGLASVVQALLSRGATVLAVDEEGGWGPEPPASPGFGVRDILQEVTS</sequence>
<feature type="repeat" description="ANK" evidence="3">
    <location>
        <begin position="889"/>
        <end position="921"/>
    </location>
</feature>
<dbReference type="InterPro" id="IPR002110">
    <property type="entry name" value="Ankyrin_rpt"/>
</dbReference>
<feature type="repeat" description="ANK" evidence="3">
    <location>
        <begin position="819"/>
        <end position="843"/>
    </location>
</feature>
<feature type="repeat" description="ANK" evidence="3">
    <location>
        <begin position="786"/>
        <end position="818"/>
    </location>
</feature>
<reference evidence="4 5" key="1">
    <citation type="journal article" date="2005" name="Nature">
        <title>Genome sequence, comparative analysis and haplotype structure of the domestic dog.</title>
        <authorList>
            <consortium name="Broad Sequencing Platform"/>
            <person name="Lindblad-Toh K."/>
            <person name="Wade C.M."/>
            <person name="Mikkelsen T.S."/>
            <person name="Karlsson E.K."/>
            <person name="Jaffe D.B."/>
            <person name="Kamal M."/>
            <person name="Clamp M."/>
            <person name="Chang J.L."/>
            <person name="Kulbokas E.J. III"/>
            <person name="Zody M.C."/>
            <person name="Mauceli E."/>
            <person name="Xie X."/>
            <person name="Breen M."/>
            <person name="Wayne R.K."/>
            <person name="Ostrander E.A."/>
            <person name="Ponting C.P."/>
            <person name="Galibert F."/>
            <person name="Smith D.R."/>
            <person name="DeJong P.J."/>
            <person name="Kirkness E."/>
            <person name="Alvarez P."/>
            <person name="Biagi T."/>
            <person name="Brockman W."/>
            <person name="Butler J."/>
            <person name="Chin C.W."/>
            <person name="Cook A."/>
            <person name="Cuff J."/>
            <person name="Daly M.J."/>
            <person name="DeCaprio D."/>
            <person name="Gnerre S."/>
            <person name="Grabherr M."/>
            <person name="Kellis M."/>
            <person name="Kleber M."/>
            <person name="Bardeleben C."/>
            <person name="Goodstadt L."/>
            <person name="Heger A."/>
            <person name="Hitte C."/>
            <person name="Kim L."/>
            <person name="Koepfli K.P."/>
            <person name="Parker H.G."/>
            <person name="Pollinger J.P."/>
            <person name="Searle S.M."/>
            <person name="Sutter N.B."/>
            <person name="Thomas R."/>
            <person name="Webber C."/>
            <person name="Baldwin J."/>
            <person name="Abebe A."/>
            <person name="Abouelleil A."/>
            <person name="Aftuck L."/>
            <person name="Ait-Zahra M."/>
            <person name="Aldredge T."/>
            <person name="Allen N."/>
            <person name="An P."/>
            <person name="Anderson S."/>
            <person name="Antoine C."/>
            <person name="Arachchi H."/>
            <person name="Aslam A."/>
            <person name="Ayotte L."/>
            <person name="Bachantsang P."/>
            <person name="Barry A."/>
            <person name="Bayul T."/>
            <person name="Benamara M."/>
            <person name="Berlin A."/>
            <person name="Bessette D."/>
            <person name="Blitshteyn B."/>
            <person name="Bloom T."/>
            <person name="Blye J."/>
            <person name="Boguslavskiy L."/>
            <person name="Bonnet C."/>
            <person name="Boukhgalter B."/>
            <person name="Brown A."/>
            <person name="Cahill P."/>
            <person name="Calixte N."/>
            <person name="Camarata J."/>
            <person name="Cheshatsang Y."/>
            <person name="Chu J."/>
            <person name="Citroen M."/>
            <person name="Collymore A."/>
            <person name="Cooke P."/>
            <person name="Dawoe T."/>
            <person name="Daza R."/>
            <person name="Decktor K."/>
            <person name="DeGray S."/>
            <person name="Dhargay N."/>
            <person name="Dooley K."/>
            <person name="Dooley K."/>
            <person name="Dorje P."/>
            <person name="Dorjee K."/>
            <person name="Dorris L."/>
            <person name="Duffey N."/>
            <person name="Dupes A."/>
            <person name="Egbiremolen O."/>
            <person name="Elong R."/>
            <person name="Falk J."/>
            <person name="Farina A."/>
            <person name="Faro S."/>
            <person name="Ferguson D."/>
            <person name="Ferreira P."/>
            <person name="Fisher S."/>
            <person name="FitzGerald M."/>
            <person name="Foley K."/>
            <person name="Foley C."/>
            <person name="Franke A."/>
            <person name="Friedrich D."/>
            <person name="Gage D."/>
            <person name="Garber M."/>
            <person name="Gearin G."/>
            <person name="Giannoukos G."/>
            <person name="Goode T."/>
            <person name="Goyette A."/>
            <person name="Graham J."/>
            <person name="Grandbois E."/>
            <person name="Gyaltsen K."/>
            <person name="Hafez N."/>
            <person name="Hagopian D."/>
            <person name="Hagos B."/>
            <person name="Hall J."/>
            <person name="Healy C."/>
            <person name="Hegarty R."/>
            <person name="Honan T."/>
            <person name="Horn A."/>
            <person name="Houde N."/>
            <person name="Hughes L."/>
            <person name="Hunnicutt L."/>
            <person name="Husby M."/>
            <person name="Jester B."/>
            <person name="Jones C."/>
            <person name="Kamat A."/>
            <person name="Kanga B."/>
            <person name="Kells C."/>
            <person name="Khazanovich D."/>
            <person name="Kieu A.C."/>
            <person name="Kisner P."/>
            <person name="Kumar M."/>
            <person name="Lance K."/>
            <person name="Landers T."/>
            <person name="Lara M."/>
            <person name="Lee W."/>
            <person name="Leger J.P."/>
            <person name="Lennon N."/>
            <person name="Leuper L."/>
            <person name="LeVine S."/>
            <person name="Liu J."/>
            <person name="Liu X."/>
            <person name="Lokyitsang Y."/>
            <person name="Lokyitsang T."/>
            <person name="Lui A."/>
            <person name="Macdonald J."/>
            <person name="Major J."/>
            <person name="Marabella R."/>
            <person name="Maru K."/>
            <person name="Matthews C."/>
            <person name="McDonough S."/>
            <person name="Mehta T."/>
            <person name="Meldrim J."/>
            <person name="Melnikov A."/>
            <person name="Meneus L."/>
            <person name="Mihalev A."/>
            <person name="Mihova T."/>
            <person name="Miller K."/>
            <person name="Mittelman R."/>
            <person name="Mlenga V."/>
            <person name="Mulrain L."/>
            <person name="Munson G."/>
            <person name="Navidi A."/>
            <person name="Naylor J."/>
            <person name="Nguyen T."/>
            <person name="Nguyen N."/>
            <person name="Nguyen C."/>
            <person name="Nguyen T."/>
            <person name="Nicol R."/>
            <person name="Norbu N."/>
            <person name="Norbu C."/>
            <person name="Novod N."/>
            <person name="Nyima T."/>
            <person name="Olandt P."/>
            <person name="O'Neill B."/>
            <person name="O'Neill K."/>
            <person name="Osman S."/>
            <person name="Oyono L."/>
            <person name="Patti C."/>
            <person name="Perrin D."/>
            <person name="Phunkhang P."/>
            <person name="Pierre F."/>
            <person name="Priest M."/>
            <person name="Rachupka A."/>
            <person name="Raghuraman S."/>
            <person name="Rameau R."/>
            <person name="Ray V."/>
            <person name="Raymond C."/>
            <person name="Rege F."/>
            <person name="Rise C."/>
            <person name="Rogers J."/>
            <person name="Rogov P."/>
            <person name="Sahalie J."/>
            <person name="Settipalli S."/>
            <person name="Sharpe T."/>
            <person name="Shea T."/>
            <person name="Sheehan M."/>
            <person name="Sherpa N."/>
            <person name="Shi J."/>
            <person name="Shih D."/>
            <person name="Sloan J."/>
            <person name="Smith C."/>
            <person name="Sparrow T."/>
            <person name="Stalker J."/>
            <person name="Stange-Thomann N."/>
            <person name="Stavropoulos S."/>
            <person name="Stone C."/>
            <person name="Stone S."/>
            <person name="Sykes S."/>
            <person name="Tchuinga P."/>
            <person name="Tenzing P."/>
            <person name="Tesfaye S."/>
            <person name="Thoulutsang D."/>
            <person name="Thoulutsang Y."/>
            <person name="Topham K."/>
            <person name="Topping I."/>
            <person name="Tsamla T."/>
            <person name="Vassiliev H."/>
            <person name="Venkataraman V."/>
            <person name="Vo A."/>
            <person name="Wangchuk T."/>
            <person name="Wangdi T."/>
            <person name="Weiand M."/>
            <person name="Wilkinson J."/>
            <person name="Wilson A."/>
            <person name="Yadav S."/>
            <person name="Yang S."/>
            <person name="Yang X."/>
            <person name="Young G."/>
            <person name="Yu Q."/>
            <person name="Zainoun J."/>
            <person name="Zembek L."/>
            <person name="Zimmer A."/>
            <person name="Lander E.S."/>
        </authorList>
    </citation>
    <scope>NUCLEOTIDE SEQUENCE [LARGE SCALE GENOMIC DNA]</scope>
    <source>
        <strain evidence="4">Boxer</strain>
    </source>
</reference>
<dbReference type="Ensembl" id="ENSCAFT00000090527.2">
    <property type="protein sequence ID" value="ENSCAFP00000053939.2"/>
    <property type="gene ID" value="ENSCAFG00000000113.5"/>
</dbReference>
<reference evidence="4" key="2">
    <citation type="submission" date="2025-08" db="UniProtKB">
        <authorList>
            <consortium name="Ensembl"/>
        </authorList>
    </citation>
    <scope>IDENTIFICATION</scope>
</reference>
<dbReference type="PANTHER" id="PTHR24123">
    <property type="entry name" value="ANKYRIN REPEAT-CONTAINING"/>
    <property type="match status" value="1"/>
</dbReference>
<organism evidence="4 5">
    <name type="scientific">Canis lupus familiaris</name>
    <name type="common">Dog</name>
    <name type="synonym">Canis familiaris</name>
    <dbReference type="NCBI Taxonomy" id="9615"/>
    <lineage>
        <taxon>Eukaryota</taxon>
        <taxon>Metazoa</taxon>
        <taxon>Chordata</taxon>
        <taxon>Craniata</taxon>
        <taxon>Vertebrata</taxon>
        <taxon>Euteleostomi</taxon>
        <taxon>Mammalia</taxon>
        <taxon>Eutheria</taxon>
        <taxon>Laurasiatheria</taxon>
        <taxon>Carnivora</taxon>
        <taxon>Caniformia</taxon>
        <taxon>Canidae</taxon>
        <taxon>Canis</taxon>
    </lineage>
</organism>
<dbReference type="SUPFAM" id="SSF48403">
    <property type="entry name" value="Ankyrin repeat"/>
    <property type="match status" value="3"/>
</dbReference>
<feature type="repeat" description="ANK" evidence="3">
    <location>
        <begin position="76"/>
        <end position="105"/>
    </location>
</feature>
<accession>A0A8P0P3G6</accession>
<dbReference type="PROSITE" id="PS50088">
    <property type="entry name" value="ANK_REPEAT"/>
    <property type="match status" value="15"/>
</dbReference>
<dbReference type="PROSITE" id="PS50297">
    <property type="entry name" value="ANK_REP_REGION"/>
    <property type="match status" value="15"/>
</dbReference>
<dbReference type="Pfam" id="PF00023">
    <property type="entry name" value="Ank"/>
    <property type="match status" value="5"/>
</dbReference>
<name>A0A8P0P3G6_CANLF</name>
<feature type="repeat" description="ANK" evidence="3">
    <location>
        <begin position="586"/>
        <end position="618"/>
    </location>
</feature>
<keyword evidence="2 3" id="KW-0040">ANK repeat</keyword>
<feature type="repeat" description="ANK" evidence="3">
    <location>
        <begin position="293"/>
        <end position="325"/>
    </location>
</feature>
<feature type="repeat" description="ANK" evidence="3">
    <location>
        <begin position="719"/>
        <end position="743"/>
    </location>
</feature>
<evidence type="ECO:0000256" key="3">
    <source>
        <dbReference type="PROSITE-ProRule" id="PRU00023"/>
    </source>
</evidence>
<evidence type="ECO:0000256" key="2">
    <source>
        <dbReference type="ARBA" id="ARBA00023043"/>
    </source>
</evidence>
<feature type="repeat" description="ANK" evidence="3">
    <location>
        <begin position="203"/>
        <end position="236"/>
    </location>
</feature>
<dbReference type="Proteomes" id="UP000002254">
    <property type="component" value="Chromosome 10"/>
</dbReference>
<feature type="repeat" description="ANK" evidence="3">
    <location>
        <begin position="622"/>
        <end position="654"/>
    </location>
</feature>
<dbReference type="AlphaFoldDB" id="A0A8P0P3G6"/>
<feature type="repeat" description="ANK" evidence="3">
    <location>
        <begin position="682"/>
        <end position="714"/>
    </location>
</feature>
<dbReference type="InterPro" id="IPR051165">
    <property type="entry name" value="Multifunctional_ANK_Repeat"/>
</dbReference>
<dbReference type="PANTHER" id="PTHR24123:SF33">
    <property type="entry name" value="PROTEIN HOS4"/>
    <property type="match status" value="1"/>
</dbReference>